<comment type="caution">
    <text evidence="3">The sequence shown here is derived from an EMBL/GenBank/DDBJ whole genome shotgun (WGS) entry which is preliminary data.</text>
</comment>
<dbReference type="EMBL" id="QBKS01000003">
    <property type="protein sequence ID" value="PTX53807.1"/>
    <property type="molecule type" value="Genomic_DNA"/>
</dbReference>
<gene>
    <name evidence="3" type="ORF">C8N43_3850</name>
</gene>
<reference evidence="3 4" key="1">
    <citation type="submission" date="2018-04" db="EMBL/GenBank/DDBJ databases">
        <title>Genomic Encyclopedia of Archaeal and Bacterial Type Strains, Phase II (KMG-II): from individual species to whole genera.</title>
        <authorList>
            <person name="Goeker M."/>
        </authorList>
    </citation>
    <scope>NUCLEOTIDE SEQUENCE [LARGE SCALE GENOMIC DNA]</scope>
    <source>
        <strain evidence="3 4">DSM 100977</strain>
    </source>
</reference>
<keyword evidence="4" id="KW-1185">Reference proteome</keyword>
<dbReference type="Pfam" id="PF05016">
    <property type="entry name" value="ParE_toxin"/>
    <property type="match status" value="1"/>
</dbReference>
<keyword evidence="1" id="KW-1277">Toxin-antitoxin system</keyword>
<dbReference type="InterPro" id="IPR007712">
    <property type="entry name" value="RelE/ParE_toxin"/>
</dbReference>
<evidence type="ECO:0000256" key="1">
    <source>
        <dbReference type="ARBA" id="ARBA00022649"/>
    </source>
</evidence>
<dbReference type="RefSeq" id="WP_107847482.1">
    <property type="nucleotide sequence ID" value="NZ_QBKS01000003.1"/>
</dbReference>
<evidence type="ECO:0000256" key="2">
    <source>
        <dbReference type="PIRNR" id="PIRNR029218"/>
    </source>
</evidence>
<evidence type="ECO:0000313" key="3">
    <source>
        <dbReference type="EMBL" id="PTX53807.1"/>
    </source>
</evidence>
<dbReference type="Proteomes" id="UP000243978">
    <property type="component" value="Unassembled WGS sequence"/>
</dbReference>
<proteinExistence type="inferred from homology"/>
<evidence type="ECO:0000313" key="4">
    <source>
        <dbReference type="Proteomes" id="UP000243978"/>
    </source>
</evidence>
<dbReference type="PIRSF" id="PIRSF029218">
    <property type="entry name" value="ParE"/>
    <property type="match status" value="1"/>
</dbReference>
<protein>
    <recommendedName>
        <fullName evidence="2">Toxin</fullName>
    </recommendedName>
</protein>
<dbReference type="InterPro" id="IPR028344">
    <property type="entry name" value="ParE1/4"/>
</dbReference>
<dbReference type="InterPro" id="IPR035093">
    <property type="entry name" value="RelE/ParE_toxin_dom_sf"/>
</dbReference>
<dbReference type="Gene3D" id="3.30.2310.20">
    <property type="entry name" value="RelE-like"/>
    <property type="match status" value="1"/>
</dbReference>
<accession>A0A2T6BCK8</accession>
<name>A0A2T6BCK8_9RHOB</name>
<comment type="similarity">
    <text evidence="2">Belongs to the RelE toxin family.</text>
</comment>
<sequence>MTSPYLLSPRAENDLEEIWLYTAKEWSLAQAEKYTDDIINAFETLASDAKSGFPVAVRKGYLRAPVGRHMIYAQRRSTGLVIVRILHQSMDVDRHL</sequence>
<dbReference type="AlphaFoldDB" id="A0A2T6BCK8"/>
<dbReference type="OrthoDB" id="7173315at2"/>
<organism evidence="3 4">
    <name type="scientific">Litoreibacter ponti</name>
    <dbReference type="NCBI Taxonomy" id="1510457"/>
    <lineage>
        <taxon>Bacteria</taxon>
        <taxon>Pseudomonadati</taxon>
        <taxon>Pseudomonadota</taxon>
        <taxon>Alphaproteobacteria</taxon>
        <taxon>Rhodobacterales</taxon>
        <taxon>Roseobacteraceae</taxon>
        <taxon>Litoreibacter</taxon>
    </lineage>
</organism>